<organism evidence="2 3">
    <name type="scientific">Thalassiosira pseudonana</name>
    <name type="common">Marine diatom</name>
    <name type="synonym">Cyclotella nana</name>
    <dbReference type="NCBI Taxonomy" id="35128"/>
    <lineage>
        <taxon>Eukaryota</taxon>
        <taxon>Sar</taxon>
        <taxon>Stramenopiles</taxon>
        <taxon>Ochrophyta</taxon>
        <taxon>Bacillariophyta</taxon>
        <taxon>Coscinodiscophyceae</taxon>
        <taxon>Thalassiosirophycidae</taxon>
        <taxon>Thalassiosirales</taxon>
        <taxon>Thalassiosiraceae</taxon>
        <taxon>Thalassiosira</taxon>
    </lineage>
</organism>
<evidence type="ECO:0000313" key="2">
    <source>
        <dbReference type="EMBL" id="EED92034.1"/>
    </source>
</evidence>
<feature type="compositionally biased region" description="Polar residues" evidence="1">
    <location>
        <begin position="1"/>
        <end position="21"/>
    </location>
</feature>
<dbReference type="Proteomes" id="UP000001449">
    <property type="component" value="Chromosome 5"/>
</dbReference>
<accession>B8C2Y8</accession>
<dbReference type="AlphaFoldDB" id="B8C2Y8"/>
<feature type="region of interest" description="Disordered" evidence="1">
    <location>
        <begin position="1"/>
        <end position="36"/>
    </location>
</feature>
<evidence type="ECO:0000313" key="3">
    <source>
        <dbReference type="Proteomes" id="UP000001449"/>
    </source>
</evidence>
<dbReference type="GeneID" id="7453179"/>
<dbReference type="OMA" id="CNHSFLS"/>
<name>B8C2Y8_THAPS</name>
<evidence type="ECO:0000256" key="1">
    <source>
        <dbReference type="SAM" id="MobiDB-lite"/>
    </source>
</evidence>
<gene>
    <name evidence="2" type="ORF">THAPSDRAFT_22750</name>
</gene>
<dbReference type="InParanoid" id="B8C2Y8"/>
<feature type="region of interest" description="Disordered" evidence="1">
    <location>
        <begin position="638"/>
        <end position="662"/>
    </location>
</feature>
<reference evidence="2 3" key="1">
    <citation type="journal article" date="2004" name="Science">
        <title>The genome of the diatom Thalassiosira pseudonana: ecology, evolution, and metabolism.</title>
        <authorList>
            <person name="Armbrust E.V."/>
            <person name="Berges J.A."/>
            <person name="Bowler C."/>
            <person name="Green B.R."/>
            <person name="Martinez D."/>
            <person name="Putnam N.H."/>
            <person name="Zhou S."/>
            <person name="Allen A.E."/>
            <person name="Apt K.E."/>
            <person name="Bechner M."/>
            <person name="Brzezinski M.A."/>
            <person name="Chaal B.K."/>
            <person name="Chiovitti A."/>
            <person name="Davis A.K."/>
            <person name="Demarest M.S."/>
            <person name="Detter J.C."/>
            <person name="Glavina T."/>
            <person name="Goodstein D."/>
            <person name="Hadi M.Z."/>
            <person name="Hellsten U."/>
            <person name="Hildebrand M."/>
            <person name="Jenkins B.D."/>
            <person name="Jurka J."/>
            <person name="Kapitonov V.V."/>
            <person name="Kroger N."/>
            <person name="Lau W.W."/>
            <person name="Lane T.W."/>
            <person name="Larimer F.W."/>
            <person name="Lippmeier J.C."/>
            <person name="Lucas S."/>
            <person name="Medina M."/>
            <person name="Montsant A."/>
            <person name="Obornik M."/>
            <person name="Parker M.S."/>
            <person name="Palenik B."/>
            <person name="Pazour G.J."/>
            <person name="Richardson P.M."/>
            <person name="Rynearson T.A."/>
            <person name="Saito M.A."/>
            <person name="Schwartz D.C."/>
            <person name="Thamatrakoln K."/>
            <person name="Valentin K."/>
            <person name="Vardi A."/>
            <person name="Wilkerson F.P."/>
            <person name="Rokhsar D.S."/>
        </authorList>
    </citation>
    <scope>NUCLEOTIDE SEQUENCE [LARGE SCALE GENOMIC DNA]</scope>
    <source>
        <strain evidence="2 3">CCMP1335</strain>
    </source>
</reference>
<dbReference type="RefSeq" id="XP_002290282.1">
    <property type="nucleotide sequence ID" value="XM_002290246.1"/>
</dbReference>
<proteinExistence type="predicted"/>
<feature type="region of interest" description="Disordered" evidence="1">
    <location>
        <begin position="62"/>
        <end position="86"/>
    </location>
</feature>
<sequence>MLTSWKQTRTSFEYPLATTTSPKKKTEQKKSSNVSTSSINRIAVSFVQPLACNDPFYQERADPLRSSAGGSKKRRKGLNDRVVGEGSNVDDMEPVLCLTSSHRVALVGRGGGGTSGLIESKSRSYVSRPGMGSSFVVASASGDSTNATSDVSFTGMTSSGAQYDPTSNLVYGIRNGGAEIAVWTATSSSILQGPDDDSQMGGKRGDELSKNQNGKKRKPKQQEPSLLPEGVVAQRLSLPEGKTAVTLTPFSIPLLPSLKGKQNLGAVGASGCCADGSIWVVIQSHENTSDSPFELVILDGSVDENRTNGAADNSNRRTKAVANKSSGWKVMDSRVVGSSDGGDKGPISFNLAVNSVVFSEDEGQVALRHHQVCIVNGDDNIQCRLDKSTNQPVVQLDKDTPFDVTAKLDASGDSLIVAHRYIKGGWAFSSVDLSQTGVALVNSLVSTHLPDGGHDRDNATLFSFGCVGKHTFAVLTKESTSFILKIMDLRRKAELSSLSWVEGGSNNGPLNKLLQGKRCHAMITNELDGSIALVTSPIGEKGCISLVCTKVETTLVDNQNNASESSNYSLALALRAAASTGTSTASTDSTAEGISGNSLASMLSSITNNLADRNAVGKAVESACNHLIQAAKATREKEVDSAAANGKSRKSSSKKEAKGSCDWKNSYDEGVAIIHYARGEGVAADLIHGLKNGMKGNSKAVGGGDGGLPKRFVEVAFKESVSLLVSLNKEGKKDTRQGLLSVLVEVLETGLISAREEYGVDVLNGDNVFISILKASLDEEAPSKSIGALHVIGAMLKHVRDIPERVLVFTERFVLRNVGVSDVVAYYSQSSSALKGRGLSKKGVKLANQYIELKTADKKDALASKLLSEAVLDLTSQIVSYSKCNHSFLSKAMRDVLSSSGEVETLLLTLAKILRSGDGASPQSYTGGVSLCSGAIYWVSALTDAHLGTILNISNEGGLVIERTQSAVRSTMAQSDLANELKEISDRIAGGIVAISASKAKKSVVVRSARSLEAAIAPYSTERLAF</sequence>
<dbReference type="PaxDb" id="35128-Thaps22750"/>
<dbReference type="HOGENOM" id="CLU_295203_0_0_1"/>
<reference evidence="2 3" key="2">
    <citation type="journal article" date="2008" name="Nature">
        <title>The Phaeodactylum genome reveals the evolutionary history of diatom genomes.</title>
        <authorList>
            <person name="Bowler C."/>
            <person name="Allen A.E."/>
            <person name="Badger J.H."/>
            <person name="Grimwood J."/>
            <person name="Jabbari K."/>
            <person name="Kuo A."/>
            <person name="Maheswari U."/>
            <person name="Martens C."/>
            <person name="Maumus F."/>
            <person name="Otillar R.P."/>
            <person name="Rayko E."/>
            <person name="Salamov A."/>
            <person name="Vandepoele K."/>
            <person name="Beszteri B."/>
            <person name="Gruber A."/>
            <person name="Heijde M."/>
            <person name="Katinka M."/>
            <person name="Mock T."/>
            <person name="Valentin K."/>
            <person name="Verret F."/>
            <person name="Berges J.A."/>
            <person name="Brownlee C."/>
            <person name="Cadoret J.P."/>
            <person name="Chiovitti A."/>
            <person name="Choi C.J."/>
            <person name="Coesel S."/>
            <person name="De Martino A."/>
            <person name="Detter J.C."/>
            <person name="Durkin C."/>
            <person name="Falciatore A."/>
            <person name="Fournet J."/>
            <person name="Haruta M."/>
            <person name="Huysman M.J."/>
            <person name="Jenkins B.D."/>
            <person name="Jiroutova K."/>
            <person name="Jorgensen R.E."/>
            <person name="Joubert Y."/>
            <person name="Kaplan A."/>
            <person name="Kroger N."/>
            <person name="Kroth P.G."/>
            <person name="La Roche J."/>
            <person name="Lindquist E."/>
            <person name="Lommer M."/>
            <person name="Martin-Jezequel V."/>
            <person name="Lopez P.J."/>
            <person name="Lucas S."/>
            <person name="Mangogna M."/>
            <person name="McGinnis K."/>
            <person name="Medlin L.K."/>
            <person name="Montsant A."/>
            <person name="Oudot-Le Secq M.P."/>
            <person name="Napoli C."/>
            <person name="Obornik M."/>
            <person name="Parker M.S."/>
            <person name="Petit J.L."/>
            <person name="Porcel B.M."/>
            <person name="Poulsen N."/>
            <person name="Robison M."/>
            <person name="Rychlewski L."/>
            <person name="Rynearson T.A."/>
            <person name="Schmutz J."/>
            <person name="Shapiro H."/>
            <person name="Siaut M."/>
            <person name="Stanley M."/>
            <person name="Sussman M.R."/>
            <person name="Taylor A.R."/>
            <person name="Vardi A."/>
            <person name="von Dassow P."/>
            <person name="Vyverman W."/>
            <person name="Willis A."/>
            <person name="Wyrwicz L.S."/>
            <person name="Rokhsar D.S."/>
            <person name="Weissenbach J."/>
            <person name="Armbrust E.V."/>
            <person name="Green B.R."/>
            <person name="Van de Peer Y."/>
            <person name="Grigoriev I.V."/>
        </authorList>
    </citation>
    <scope>NUCLEOTIDE SEQUENCE [LARGE SCALE GENOMIC DNA]</scope>
    <source>
        <strain evidence="2 3">CCMP1335</strain>
    </source>
</reference>
<keyword evidence="3" id="KW-1185">Reference proteome</keyword>
<protein>
    <submittedName>
        <fullName evidence="2">Uncharacterized protein</fullName>
    </submittedName>
</protein>
<feature type="compositionally biased region" description="Basic and acidic residues" evidence="1">
    <location>
        <begin position="653"/>
        <end position="662"/>
    </location>
</feature>
<feature type="region of interest" description="Disordered" evidence="1">
    <location>
        <begin position="189"/>
        <end position="229"/>
    </location>
</feature>
<dbReference type="EMBL" id="CM000642">
    <property type="protein sequence ID" value="EED92034.1"/>
    <property type="molecule type" value="Genomic_DNA"/>
</dbReference>
<dbReference type="KEGG" id="tps:THAPSDRAFT_22750"/>
<dbReference type="eggNOG" id="ENOG502RVUB">
    <property type="taxonomic scope" value="Eukaryota"/>
</dbReference>